<reference evidence="5" key="1">
    <citation type="submission" date="2025-08" db="UniProtKB">
        <authorList>
            <consortium name="RefSeq"/>
        </authorList>
    </citation>
    <scope>IDENTIFICATION</scope>
    <source>
        <strain evidence="5">Mau12</strain>
        <tissue evidence="5">Whole Body</tissue>
    </source>
</reference>
<keyword evidence="4" id="KW-1185">Reference proteome</keyword>
<dbReference type="PANTHER" id="PTHR46306:SF1">
    <property type="entry name" value="BTB_POZ DOMAIN-CONTAINING PROTEIN 9"/>
    <property type="match status" value="1"/>
</dbReference>
<dbReference type="CDD" id="cd14822">
    <property type="entry name" value="BACK_BTBD9"/>
    <property type="match status" value="1"/>
</dbReference>
<evidence type="ECO:0000259" key="3">
    <source>
        <dbReference type="PROSITE" id="PS50097"/>
    </source>
</evidence>
<dbReference type="SUPFAM" id="SSF54695">
    <property type="entry name" value="POZ domain"/>
    <property type="match status" value="1"/>
</dbReference>
<evidence type="ECO:0000313" key="5">
    <source>
        <dbReference type="RefSeq" id="XP_033171089.1"/>
    </source>
</evidence>
<dbReference type="Pfam" id="PF00651">
    <property type="entry name" value="BTB"/>
    <property type="match status" value="1"/>
</dbReference>
<dbReference type="AlphaFoldDB" id="A0A6P8L5J8"/>
<dbReference type="SMART" id="SM00875">
    <property type="entry name" value="BACK"/>
    <property type="match status" value="1"/>
</dbReference>
<dbReference type="PROSITE" id="PS50097">
    <property type="entry name" value="BTB"/>
    <property type="match status" value="1"/>
</dbReference>
<dbReference type="GO" id="GO:0048512">
    <property type="term" value="P:circadian behavior"/>
    <property type="evidence" value="ECO:0007669"/>
    <property type="project" value="TreeGrafter"/>
</dbReference>
<evidence type="ECO:0000256" key="1">
    <source>
        <dbReference type="ARBA" id="ARBA00020216"/>
    </source>
</evidence>
<evidence type="ECO:0000313" key="4">
    <source>
        <dbReference type="Proteomes" id="UP000515162"/>
    </source>
</evidence>
<evidence type="ECO:0000256" key="2">
    <source>
        <dbReference type="SAM" id="MobiDB-lite"/>
    </source>
</evidence>
<dbReference type="FunFam" id="1.25.40.420:FF:000005">
    <property type="entry name" value="BTB/POZ domain-containing protein 9"/>
    <property type="match status" value="1"/>
</dbReference>
<organism evidence="4 5">
    <name type="scientific">Drosophila mauritiana</name>
    <name type="common">Fruit fly</name>
    <dbReference type="NCBI Taxonomy" id="7226"/>
    <lineage>
        <taxon>Eukaryota</taxon>
        <taxon>Metazoa</taxon>
        <taxon>Ecdysozoa</taxon>
        <taxon>Arthropoda</taxon>
        <taxon>Hexapoda</taxon>
        <taxon>Insecta</taxon>
        <taxon>Pterygota</taxon>
        <taxon>Neoptera</taxon>
        <taxon>Endopterygota</taxon>
        <taxon>Diptera</taxon>
        <taxon>Brachycera</taxon>
        <taxon>Muscomorpha</taxon>
        <taxon>Ephydroidea</taxon>
        <taxon>Drosophilidae</taxon>
        <taxon>Drosophila</taxon>
        <taxon>Sophophora</taxon>
    </lineage>
</organism>
<gene>
    <name evidence="5" type="primary">LOC117148027</name>
</gene>
<dbReference type="InterPro" id="IPR011333">
    <property type="entry name" value="SKP1/BTB/POZ_sf"/>
</dbReference>
<sequence length="584" mass="67647">MSSQEHHKMSGGTDVVDLGNRFSADMARLCMNEQYADVEFIVEEERLPAHRVVLAARSEYFRALLCGLEESTQRQIPLEVPLAAFKVLLRYIYSGTLLLSTLDAYSTIEVLGMANLYGFPDLEVAISKYFRQYLALDNVCRALDVARLYNLEELTEVCLKFMDRNAGDLLRHNTFNKLSKESLVEVLRRDCFFAPELQIFLAVWNWSRFNSNVDYKSVISYVRLSLITLKDLLQVVRPSGILDPDKILDAINERNTSKALPYRAALWPEWNVAANMFQSRCIQGECRDALLDGDVTTYDMDKRYTHHCITDKDASIVVELGTICIINHIHMLLWDRDSRAYSYYVEVSGDQQHWERVVDYSDYHCCSWQYLYFAPRPVRFIRLVGTHNTVNRVFHVVGLEAMHTAKVPRLVGHFVAPKRNEATIEMSAIVTDAVSRMVNMVINGSCMRNEWDSEYTYLSFGIGEISVRLGQPYYLGSLRLLLWDRNDCNYSLFIEISTNREEWQMILDSRNVRSRSWQNFHFIPRPVVYIRIVFSRETANGMFRSIHFERPTQDKNYSMQISDMEKEKETAKTDDDNIASTSGS</sequence>
<feature type="compositionally biased region" description="Basic and acidic residues" evidence="2">
    <location>
        <begin position="563"/>
        <end position="575"/>
    </location>
</feature>
<dbReference type="GO" id="GO:0050804">
    <property type="term" value="P:modulation of chemical synaptic transmission"/>
    <property type="evidence" value="ECO:0007669"/>
    <property type="project" value="TreeGrafter"/>
</dbReference>
<dbReference type="Gene3D" id="1.25.40.420">
    <property type="match status" value="1"/>
</dbReference>
<dbReference type="Gene3D" id="3.30.710.10">
    <property type="entry name" value="Potassium Channel Kv1.1, Chain A"/>
    <property type="match status" value="1"/>
</dbReference>
<proteinExistence type="predicted"/>
<dbReference type="InterPro" id="IPR011705">
    <property type="entry name" value="BACK"/>
</dbReference>
<dbReference type="InterPro" id="IPR000421">
    <property type="entry name" value="FA58C"/>
</dbReference>
<protein>
    <recommendedName>
        <fullName evidence="1">BTB/POZ domain-containing protein 9</fullName>
    </recommendedName>
</protein>
<dbReference type="GO" id="GO:0005737">
    <property type="term" value="C:cytoplasm"/>
    <property type="evidence" value="ECO:0007669"/>
    <property type="project" value="TreeGrafter"/>
</dbReference>
<dbReference type="SMART" id="SM00225">
    <property type="entry name" value="BTB"/>
    <property type="match status" value="1"/>
</dbReference>
<accession>A0A6P8L5J8</accession>
<name>A0A6P8L5J8_DROMA</name>
<dbReference type="Proteomes" id="UP000515162">
    <property type="component" value="Chromosome X"/>
</dbReference>
<dbReference type="Pfam" id="PF00754">
    <property type="entry name" value="F5_F8_type_C"/>
    <property type="match status" value="1"/>
</dbReference>
<feature type="domain" description="BTB" evidence="3">
    <location>
        <begin position="36"/>
        <end position="101"/>
    </location>
</feature>
<dbReference type="Pfam" id="PF07707">
    <property type="entry name" value="BACK"/>
    <property type="match status" value="1"/>
</dbReference>
<dbReference type="InterPro" id="IPR034091">
    <property type="entry name" value="BTBD9_BACK-like_dom"/>
</dbReference>
<feature type="region of interest" description="Disordered" evidence="2">
    <location>
        <begin position="557"/>
        <end position="584"/>
    </location>
</feature>
<dbReference type="InterPro" id="IPR052407">
    <property type="entry name" value="BTB_POZ_domain_cont_9"/>
</dbReference>
<dbReference type="InterPro" id="IPR000210">
    <property type="entry name" value="BTB/POZ_dom"/>
</dbReference>
<dbReference type="PANTHER" id="PTHR46306">
    <property type="entry name" value="BTB/POZ DOMAIN-CONTAINING PROTEIN 9"/>
    <property type="match status" value="1"/>
</dbReference>
<dbReference type="Gene3D" id="2.60.120.260">
    <property type="entry name" value="Galactose-binding domain-like"/>
    <property type="match status" value="2"/>
</dbReference>
<dbReference type="RefSeq" id="XP_033171089.1">
    <property type="nucleotide sequence ID" value="XM_033315198.1"/>
</dbReference>
<dbReference type="SUPFAM" id="SSF49785">
    <property type="entry name" value="Galactose-binding domain-like"/>
    <property type="match status" value="2"/>
</dbReference>
<dbReference type="GO" id="GO:0008344">
    <property type="term" value="P:adult locomotory behavior"/>
    <property type="evidence" value="ECO:0007669"/>
    <property type="project" value="TreeGrafter"/>
</dbReference>
<dbReference type="InterPro" id="IPR008979">
    <property type="entry name" value="Galactose-bd-like_sf"/>
</dbReference>
<dbReference type="GeneID" id="117148027"/>